<evidence type="ECO:0000313" key="4">
    <source>
        <dbReference type="Proteomes" id="UP000182841"/>
    </source>
</evidence>
<dbReference type="Gene3D" id="3.30.70.2390">
    <property type="match status" value="1"/>
</dbReference>
<dbReference type="AlphaFoldDB" id="A0A1H9Q7K4"/>
<accession>A0A1H9Q7K4</accession>
<name>A0A1H9Q7K4_9ACTN</name>
<dbReference type="EMBL" id="FOGO01000002">
    <property type="protein sequence ID" value="SER56461.1"/>
    <property type="molecule type" value="Genomic_DNA"/>
</dbReference>
<reference evidence="4" key="1">
    <citation type="submission" date="2016-10" db="EMBL/GenBank/DDBJ databases">
        <authorList>
            <person name="Varghese N."/>
            <person name="Submissions S."/>
        </authorList>
    </citation>
    <scope>NUCLEOTIDE SEQUENCE [LARGE SCALE GENOMIC DNA]</scope>
    <source>
        <strain evidence="4">CGMCC 4.6825</strain>
    </source>
</reference>
<evidence type="ECO:0000256" key="1">
    <source>
        <dbReference type="SAM" id="MobiDB-lite"/>
    </source>
</evidence>
<feature type="compositionally biased region" description="Low complexity" evidence="1">
    <location>
        <begin position="76"/>
        <end position="85"/>
    </location>
</feature>
<dbReference type="STRING" id="943816.AN217_03315"/>
<dbReference type="InterPro" id="IPR027381">
    <property type="entry name" value="LytR/CpsA/Psr_C"/>
</dbReference>
<dbReference type="Pfam" id="PF13399">
    <property type="entry name" value="LytR_C"/>
    <property type="match status" value="1"/>
</dbReference>
<feature type="region of interest" description="Disordered" evidence="1">
    <location>
        <begin position="76"/>
        <end position="116"/>
    </location>
</feature>
<protein>
    <submittedName>
        <fullName evidence="3">LytR cell envelope-related transcriptional attenuator</fullName>
    </submittedName>
</protein>
<gene>
    <name evidence="3" type="ORF">SAMN05421870_102510</name>
</gene>
<evidence type="ECO:0000313" key="3">
    <source>
        <dbReference type="EMBL" id="SER56461.1"/>
    </source>
</evidence>
<evidence type="ECO:0000259" key="2">
    <source>
        <dbReference type="Pfam" id="PF13399"/>
    </source>
</evidence>
<feature type="compositionally biased region" description="Basic and acidic residues" evidence="1">
    <location>
        <begin position="90"/>
        <end position="104"/>
    </location>
</feature>
<sequence>MSMLTPPGLGGKYRIKGDRYPRMRRPRRWGRIVAASLASVLAAAVLGWGTLQVIGIFSGSGPAKAADRSVKRAKCASAAPAAEARTGGRKAAEGKAGSKAEGKKAAGGGDDLPEPGDITVNVLNATSRSGLAKDTADELKKRGFKIGKIGNAPAEFDEKIKKAAFLVGAPGASTSDRMHVLGTQLAHTETRYDERDGKDVDLILGNGFAHLAKKKAATAALAELAGPAAGPGEPGKPGASPSAC</sequence>
<proteinExistence type="predicted"/>
<organism evidence="3 4">
    <name type="scientific">Streptomyces qinglanensis</name>
    <dbReference type="NCBI Taxonomy" id="943816"/>
    <lineage>
        <taxon>Bacteria</taxon>
        <taxon>Bacillati</taxon>
        <taxon>Actinomycetota</taxon>
        <taxon>Actinomycetes</taxon>
        <taxon>Kitasatosporales</taxon>
        <taxon>Streptomycetaceae</taxon>
        <taxon>Streptomyces</taxon>
    </lineage>
</organism>
<dbReference type="OrthoDB" id="4864198at2"/>
<dbReference type="RefSeq" id="WP_074999193.1">
    <property type="nucleotide sequence ID" value="NZ_FOGO01000002.1"/>
</dbReference>
<feature type="domain" description="LytR/CpsA/Psr regulator C-terminal" evidence="2">
    <location>
        <begin position="117"/>
        <end position="208"/>
    </location>
</feature>
<dbReference type="Proteomes" id="UP000182841">
    <property type="component" value="Unassembled WGS sequence"/>
</dbReference>
<keyword evidence="4" id="KW-1185">Reference proteome</keyword>